<organism evidence="3 5">
    <name type="scientific">Aspergillus hiratsukae</name>
    <dbReference type="NCBI Taxonomy" id="1194566"/>
    <lineage>
        <taxon>Eukaryota</taxon>
        <taxon>Fungi</taxon>
        <taxon>Dikarya</taxon>
        <taxon>Ascomycota</taxon>
        <taxon>Pezizomycotina</taxon>
        <taxon>Eurotiomycetes</taxon>
        <taxon>Eurotiomycetidae</taxon>
        <taxon>Eurotiales</taxon>
        <taxon>Aspergillaceae</taxon>
        <taxon>Aspergillus</taxon>
        <taxon>Aspergillus subgen. Fumigati</taxon>
    </lineage>
</organism>
<proteinExistence type="predicted"/>
<dbReference type="Proteomes" id="UP000630445">
    <property type="component" value="Unassembled WGS sequence"/>
</dbReference>
<gene>
    <name evidence="2" type="ORF">CNMCM5793_007644</name>
    <name evidence="3" type="ORF">CNMCM6106_004846</name>
</gene>
<feature type="domain" description="Glucose-methanol-choline oxidoreductase C-terminal" evidence="1">
    <location>
        <begin position="89"/>
        <end position="172"/>
    </location>
</feature>
<sequence length="232" mass="25783">MLIATLFSASFNIRLLSSSFIQALQAQHDLIFKNNIPIAEIIFKSGGIKDTQTPGSGAYSPLRAEKCTSALLIRQLSPRSIPIKACYWDVRLQVAIARFIRRMFRSALLEGIIEEESRPGLLAVPADAVDEVWANWLKDASNFHTIGTAAMMPRSVGGVVNNRMQVYDTANVLSIRFSFVDIRWRTFTLCRARGGFDRGGLDGLGTETGSGRVNEAFSYEIQYALWVIMTVL</sequence>
<dbReference type="OrthoDB" id="4495024at2759"/>
<dbReference type="AlphaFoldDB" id="A0A8H6UM91"/>
<accession>A0A8H6UM91</accession>
<dbReference type="Proteomes" id="UP000662466">
    <property type="component" value="Unassembled WGS sequence"/>
</dbReference>
<dbReference type="EMBL" id="JACBAF010002291">
    <property type="protein sequence ID" value="KAF7158350.1"/>
    <property type="molecule type" value="Genomic_DNA"/>
</dbReference>
<dbReference type="Gene3D" id="3.30.560.10">
    <property type="entry name" value="Glucose Oxidase, domain 3"/>
    <property type="match status" value="1"/>
</dbReference>
<reference evidence="3" key="1">
    <citation type="submission" date="2020-06" db="EMBL/GenBank/DDBJ databases">
        <title>Draft genome sequences of strains closely related to Aspergillus parafelis and Aspergillus hiratsukae.</title>
        <authorList>
            <person name="Dos Santos R.A.C."/>
            <person name="Rivero-Menendez O."/>
            <person name="Steenwyk J.L."/>
            <person name="Mead M.E."/>
            <person name="Goldman G.H."/>
            <person name="Alastruey-Izquierdo A."/>
            <person name="Rokas A."/>
        </authorList>
    </citation>
    <scope>NUCLEOTIDE SEQUENCE</scope>
    <source>
        <strain evidence="2">CNM-CM5793</strain>
        <strain evidence="3">CNM-CM6106</strain>
    </source>
</reference>
<keyword evidence="4" id="KW-1185">Reference proteome</keyword>
<protein>
    <recommendedName>
        <fullName evidence="1">Glucose-methanol-choline oxidoreductase C-terminal domain-containing protein</fullName>
    </recommendedName>
</protein>
<dbReference type="GO" id="GO:0016614">
    <property type="term" value="F:oxidoreductase activity, acting on CH-OH group of donors"/>
    <property type="evidence" value="ECO:0007669"/>
    <property type="project" value="InterPro"/>
</dbReference>
<name>A0A8H6UM91_9EURO</name>
<evidence type="ECO:0000313" key="3">
    <source>
        <dbReference type="EMBL" id="KAF7158350.1"/>
    </source>
</evidence>
<evidence type="ECO:0000313" key="5">
    <source>
        <dbReference type="Proteomes" id="UP000662466"/>
    </source>
</evidence>
<evidence type="ECO:0000313" key="4">
    <source>
        <dbReference type="Proteomes" id="UP000630445"/>
    </source>
</evidence>
<dbReference type="EMBL" id="JACBAD010002073">
    <property type="protein sequence ID" value="KAF7118238.1"/>
    <property type="molecule type" value="Genomic_DNA"/>
</dbReference>
<evidence type="ECO:0000259" key="1">
    <source>
        <dbReference type="Pfam" id="PF05199"/>
    </source>
</evidence>
<dbReference type="Pfam" id="PF05199">
    <property type="entry name" value="GMC_oxred_C"/>
    <property type="match status" value="1"/>
</dbReference>
<dbReference type="InterPro" id="IPR007867">
    <property type="entry name" value="GMC_OxRtase_C"/>
</dbReference>
<evidence type="ECO:0000313" key="2">
    <source>
        <dbReference type="EMBL" id="KAF7118238.1"/>
    </source>
</evidence>
<comment type="caution">
    <text evidence="3">The sequence shown here is derived from an EMBL/GenBank/DDBJ whole genome shotgun (WGS) entry which is preliminary data.</text>
</comment>